<dbReference type="Gene3D" id="3.40.50.150">
    <property type="entry name" value="Vaccinia Virus protein VP39"/>
    <property type="match status" value="1"/>
</dbReference>
<dbReference type="PANTHER" id="PTHR44942:SF4">
    <property type="entry name" value="METHYLTRANSFERASE TYPE 11 DOMAIN-CONTAINING PROTEIN"/>
    <property type="match status" value="1"/>
</dbReference>
<dbReference type="InterPro" id="IPR051052">
    <property type="entry name" value="Diverse_substrate_MTase"/>
</dbReference>
<dbReference type="EMBL" id="JAEQMG010000042">
    <property type="protein sequence ID" value="MBK6087894.1"/>
    <property type="molecule type" value="Genomic_DNA"/>
</dbReference>
<protein>
    <submittedName>
        <fullName evidence="4">Methyltransferase domain-containing protein</fullName>
    </submittedName>
</protein>
<evidence type="ECO:0000313" key="4">
    <source>
        <dbReference type="EMBL" id="MBK6087894.1"/>
    </source>
</evidence>
<evidence type="ECO:0000256" key="1">
    <source>
        <dbReference type="ARBA" id="ARBA00022603"/>
    </source>
</evidence>
<evidence type="ECO:0000259" key="3">
    <source>
        <dbReference type="Pfam" id="PF13649"/>
    </source>
</evidence>
<dbReference type="GO" id="GO:0032259">
    <property type="term" value="P:methylation"/>
    <property type="evidence" value="ECO:0007669"/>
    <property type="project" value="UniProtKB-KW"/>
</dbReference>
<accession>A0A934U3P8</accession>
<evidence type="ECO:0000313" key="5">
    <source>
        <dbReference type="Proteomes" id="UP000633365"/>
    </source>
</evidence>
<keyword evidence="5" id="KW-1185">Reference proteome</keyword>
<dbReference type="PANTHER" id="PTHR44942">
    <property type="entry name" value="METHYLTRANSF_11 DOMAIN-CONTAINING PROTEIN"/>
    <property type="match status" value="1"/>
</dbReference>
<dbReference type="GO" id="GO:0008168">
    <property type="term" value="F:methyltransferase activity"/>
    <property type="evidence" value="ECO:0007669"/>
    <property type="project" value="UniProtKB-KW"/>
</dbReference>
<dbReference type="InterPro" id="IPR029063">
    <property type="entry name" value="SAM-dependent_MTases_sf"/>
</dbReference>
<gene>
    <name evidence="4" type="ORF">JKK62_04380</name>
</gene>
<name>A0A934U3P8_9FIRM</name>
<keyword evidence="1 4" id="KW-0489">Methyltransferase</keyword>
<dbReference type="CDD" id="cd02440">
    <property type="entry name" value="AdoMet_MTases"/>
    <property type="match status" value="1"/>
</dbReference>
<comment type="caution">
    <text evidence="4">The sequence shown here is derived from an EMBL/GenBank/DDBJ whole genome shotgun (WGS) entry which is preliminary data.</text>
</comment>
<keyword evidence="2" id="KW-0808">Transferase</keyword>
<feature type="domain" description="Methyltransferase" evidence="3">
    <location>
        <begin position="46"/>
        <end position="139"/>
    </location>
</feature>
<dbReference type="SUPFAM" id="SSF53335">
    <property type="entry name" value="S-adenosyl-L-methionine-dependent methyltransferases"/>
    <property type="match status" value="1"/>
</dbReference>
<dbReference type="AlphaFoldDB" id="A0A934U3P8"/>
<organism evidence="4 5">
    <name type="scientific">Ruminococcus difficilis</name>
    <dbReference type="NCBI Taxonomy" id="2763069"/>
    <lineage>
        <taxon>Bacteria</taxon>
        <taxon>Bacillati</taxon>
        <taxon>Bacillota</taxon>
        <taxon>Clostridia</taxon>
        <taxon>Eubacteriales</taxon>
        <taxon>Oscillospiraceae</taxon>
        <taxon>Ruminococcus</taxon>
    </lineage>
</organism>
<dbReference type="Proteomes" id="UP000633365">
    <property type="component" value="Unassembled WGS sequence"/>
</dbReference>
<reference evidence="4" key="1">
    <citation type="submission" date="2021-01" db="EMBL/GenBank/DDBJ databases">
        <title>Genome public.</title>
        <authorList>
            <person name="Liu C."/>
            <person name="Sun Q."/>
        </authorList>
    </citation>
    <scope>NUCLEOTIDE SEQUENCE</scope>
    <source>
        <strain evidence="4">M6</strain>
    </source>
</reference>
<sequence length="225" mass="25601">MTDNKSAVAVNRYDENVRKVIPFYDEIYEQIFSVIQAHCGSKPLAVLDTGCGTGTLGQMALERLNLSELVLCDPSEKMLADAREKLNDQPCEFHCVGSEKLDFENRFDVVTAIQSHHYFDKATRETAVKNCFKALKSGGIFICFENTAPFTECGVNNMLKRLEDFEIKAGRTPEEVKSHSARYNREFFPITITEHLDLLRQTGFSVAELFWHSYMQSGFYAVKKV</sequence>
<dbReference type="RefSeq" id="WP_201427047.1">
    <property type="nucleotide sequence ID" value="NZ_JAEQMG010000042.1"/>
</dbReference>
<dbReference type="InterPro" id="IPR041698">
    <property type="entry name" value="Methyltransf_25"/>
</dbReference>
<dbReference type="Pfam" id="PF13649">
    <property type="entry name" value="Methyltransf_25"/>
    <property type="match status" value="1"/>
</dbReference>
<proteinExistence type="predicted"/>
<evidence type="ECO:0000256" key="2">
    <source>
        <dbReference type="ARBA" id="ARBA00022679"/>
    </source>
</evidence>